<keyword evidence="2" id="KW-1185">Reference proteome</keyword>
<sequence length="285" mass="32128">MSEQEAAERPGAFRKVWRFFFGQKKDKPIPETAAPTVPVEYPTLLERRYSTTSLVAPAEGGLFEFSVDYELIWSASVPTQAKLTSMVDEFADSAEHKLRTAIWPVGRRKSPFRPDEAERTMNEALRELAPNWCYGQGNTVSCRAQVFVRCDPRIVERWLPAWQRMAEMDAEHKVSLLRLDIVGDLLPRWRDLLDRFDGDPAAVQAARLVDEDLAKVLASLSQQRRTTAEHLVGVLGGAAHAHRHVGLFEFANAYDKALRSFERQAGLEKFALGTNLDGEEVETTA</sequence>
<proteinExistence type="predicted"/>
<name>A0ABY8Y0A7_9PSEU</name>
<organism evidence="1 2">
    <name type="scientific">Amycolatopsis nalaikhensis</name>
    <dbReference type="NCBI Taxonomy" id="715472"/>
    <lineage>
        <taxon>Bacteria</taxon>
        <taxon>Bacillati</taxon>
        <taxon>Actinomycetota</taxon>
        <taxon>Actinomycetes</taxon>
        <taxon>Pseudonocardiales</taxon>
        <taxon>Pseudonocardiaceae</taxon>
        <taxon>Amycolatopsis</taxon>
    </lineage>
</organism>
<dbReference type="Proteomes" id="UP001227101">
    <property type="component" value="Chromosome"/>
</dbReference>
<dbReference type="EMBL" id="CP127173">
    <property type="protein sequence ID" value="WIV61030.1"/>
    <property type="molecule type" value="Genomic_DNA"/>
</dbReference>
<protein>
    <submittedName>
        <fullName evidence="1">Uncharacterized protein</fullName>
    </submittedName>
</protein>
<evidence type="ECO:0000313" key="1">
    <source>
        <dbReference type="EMBL" id="WIV61030.1"/>
    </source>
</evidence>
<evidence type="ECO:0000313" key="2">
    <source>
        <dbReference type="Proteomes" id="UP001227101"/>
    </source>
</evidence>
<dbReference type="RefSeq" id="WP_285458642.1">
    <property type="nucleotide sequence ID" value="NZ_CP127173.1"/>
</dbReference>
<accession>A0ABY8Y0A7</accession>
<gene>
    <name evidence="1" type="ORF">QP939_21730</name>
</gene>
<reference evidence="1 2" key="1">
    <citation type="submission" date="2023-06" db="EMBL/GenBank/DDBJ databases">
        <authorList>
            <person name="Oyuntsetseg B."/>
            <person name="Kim S.B."/>
        </authorList>
    </citation>
    <scope>NUCLEOTIDE SEQUENCE [LARGE SCALE GENOMIC DNA]</scope>
    <source>
        <strain evidence="1 2">2-2</strain>
    </source>
</reference>